<dbReference type="GO" id="GO:0006635">
    <property type="term" value="P:fatty acid beta-oxidation"/>
    <property type="evidence" value="ECO:0007669"/>
    <property type="project" value="UniProtKB-UniPathway"/>
</dbReference>
<dbReference type="AlphaFoldDB" id="E4Y2C7"/>
<evidence type="ECO:0000256" key="4">
    <source>
        <dbReference type="PIRSR" id="PIRSR600542-1"/>
    </source>
</evidence>
<protein>
    <recommendedName>
        <fullName evidence="5">Choline/carnitine acyltransferase domain-containing protein</fullName>
    </recommendedName>
</protein>
<accession>E4Y2C7</accession>
<dbReference type="SUPFAM" id="SSF52777">
    <property type="entry name" value="CoA-dependent acyltransferases"/>
    <property type="match status" value="1"/>
</dbReference>
<reference evidence="6 7" key="1">
    <citation type="journal article" date="2010" name="Science">
        <title>Plasticity of animal genome architecture unmasked by rapid evolution of a pelagic tunicate.</title>
        <authorList>
            <person name="Denoeud F."/>
            <person name="Henriet S."/>
            <person name="Mungpakdee S."/>
            <person name="Aury J.M."/>
            <person name="Da Silva C."/>
            <person name="Brinkmann H."/>
            <person name="Mikhaleva J."/>
            <person name="Olsen L.C."/>
            <person name="Jubin C."/>
            <person name="Canestro C."/>
            <person name="Bouquet J.M."/>
            <person name="Danks G."/>
            <person name="Poulain J."/>
            <person name="Campsteijn C."/>
            <person name="Adamski M."/>
            <person name="Cross I."/>
            <person name="Yadetie F."/>
            <person name="Muffato M."/>
            <person name="Louis A."/>
            <person name="Butcher S."/>
            <person name="Tsagkogeorga G."/>
            <person name="Konrad A."/>
            <person name="Singh S."/>
            <person name="Jensen M.F."/>
            <person name="Cong E.H."/>
            <person name="Eikeseth-Otteraa H."/>
            <person name="Noel B."/>
            <person name="Anthouard V."/>
            <person name="Porcel B.M."/>
            <person name="Kachouri-Lafond R."/>
            <person name="Nishino A."/>
            <person name="Ugolini M."/>
            <person name="Chourrout P."/>
            <person name="Nishida H."/>
            <person name="Aasland R."/>
            <person name="Huzurbazar S."/>
            <person name="Westhof E."/>
            <person name="Delsuc F."/>
            <person name="Lehrach H."/>
            <person name="Reinhardt R."/>
            <person name="Weissenbach J."/>
            <person name="Roy S.W."/>
            <person name="Artiguenave F."/>
            <person name="Postlethwait J.H."/>
            <person name="Manak J.R."/>
            <person name="Thompson E.M."/>
            <person name="Jaillon O."/>
            <person name="Du Pasquier L."/>
            <person name="Boudinot P."/>
            <person name="Liberles D.A."/>
            <person name="Volff J.N."/>
            <person name="Philippe H."/>
            <person name="Lenhard B."/>
            <person name="Roest Crollius H."/>
            <person name="Wincker P."/>
            <person name="Chourrout D."/>
        </authorList>
    </citation>
    <scope>NUCLEOTIDE SEQUENCE [LARGE SCALE GENOMIC DNA]</scope>
</reference>
<evidence type="ECO:0000256" key="1">
    <source>
        <dbReference type="ARBA" id="ARBA00005005"/>
    </source>
</evidence>
<dbReference type="GO" id="GO:0004095">
    <property type="term" value="F:carnitine O-palmitoyltransferase activity"/>
    <property type="evidence" value="ECO:0007669"/>
    <property type="project" value="TreeGrafter"/>
</dbReference>
<dbReference type="InterPro" id="IPR039551">
    <property type="entry name" value="Cho/carn_acyl_trans"/>
</dbReference>
<evidence type="ECO:0000313" key="6">
    <source>
        <dbReference type="EMBL" id="CBY16021.1"/>
    </source>
</evidence>
<dbReference type="Gene3D" id="1.10.275.20">
    <property type="entry name" value="Choline/Carnitine o-acyltransferase"/>
    <property type="match status" value="1"/>
</dbReference>
<keyword evidence="2" id="KW-0012">Acyltransferase</keyword>
<dbReference type="Gene3D" id="3.30.559.70">
    <property type="entry name" value="Choline/Carnitine o-acyltransferase, domain 2"/>
    <property type="match status" value="1"/>
</dbReference>
<evidence type="ECO:0000313" key="7">
    <source>
        <dbReference type="Proteomes" id="UP000001307"/>
    </source>
</evidence>
<dbReference type="PANTHER" id="PTHR22589">
    <property type="entry name" value="CARNITINE O-ACYLTRANSFERASE"/>
    <property type="match status" value="1"/>
</dbReference>
<gene>
    <name evidence="6" type="ORF">GSOID_T00016320001</name>
</gene>
<dbReference type="EMBL" id="FN653811">
    <property type="protein sequence ID" value="CBY16021.1"/>
    <property type="molecule type" value="Genomic_DNA"/>
</dbReference>
<evidence type="ECO:0000259" key="5">
    <source>
        <dbReference type="Pfam" id="PF00755"/>
    </source>
</evidence>
<dbReference type="InterPro" id="IPR000542">
    <property type="entry name" value="Carn_acyl_trans"/>
</dbReference>
<proteinExistence type="predicted"/>
<dbReference type="InParanoid" id="E4Y2C7"/>
<evidence type="ECO:0000256" key="3">
    <source>
        <dbReference type="ARBA" id="ARBA00048999"/>
    </source>
</evidence>
<dbReference type="Pfam" id="PF00755">
    <property type="entry name" value="Carn_acyltransf"/>
    <property type="match status" value="1"/>
</dbReference>
<name>E4Y2C7_OIKDI</name>
<dbReference type="PANTHER" id="PTHR22589:SF31">
    <property type="entry name" value="CARNITINE O-PALMITOYLTRANSFERASE"/>
    <property type="match status" value="1"/>
</dbReference>
<sequence>MTYEAALARWTNRNDQKFLSYNLLLRWTLTYKNWIFEGRRNTSLLTRVWAVSLRLLTAGERGFSYFYQFCPALHVPALQNTIRRYLLSMKPLITEKEFGELKRLSEDFLASVGPALNSALTKKSWLSTNYVTDWWEEYVYLSSRDSLMINSNYFGLGTERIPSNRGTSRIAGYVWSILKWRKDALIDGKVPPIKLQKLVPLCPMQYKRAFGTNRAPGKDKDNLVYNEQSTHIAVFHKNAVYSLEVVDKNGDSLFTPKQLEFAFDSVQKSEPSEIDKINHLPAGTALSRDKWASLRDVLKSDAQNEASLAKIETALFHVWLDDEPANVAKPASMVEFARRCLHGSGQNVWFDKCFSVIASSNGHIGQNVEHTWADGAVMLHITEEVQVFGAFDDRV</sequence>
<keyword evidence="2" id="KW-0808">Transferase</keyword>
<evidence type="ECO:0000256" key="2">
    <source>
        <dbReference type="ARBA" id="ARBA00023315"/>
    </source>
</evidence>
<organism evidence="6 7">
    <name type="scientific">Oikopleura dioica</name>
    <name type="common">Tunicate</name>
    <dbReference type="NCBI Taxonomy" id="34765"/>
    <lineage>
        <taxon>Eukaryota</taxon>
        <taxon>Metazoa</taxon>
        <taxon>Chordata</taxon>
        <taxon>Tunicata</taxon>
        <taxon>Appendicularia</taxon>
        <taxon>Copelata</taxon>
        <taxon>Oikopleuridae</taxon>
        <taxon>Oikopleura</taxon>
    </lineage>
</organism>
<dbReference type="Proteomes" id="UP000001307">
    <property type="component" value="Unassembled WGS sequence"/>
</dbReference>
<dbReference type="UniPathway" id="UPA00659"/>
<dbReference type="GO" id="GO:0005739">
    <property type="term" value="C:mitochondrion"/>
    <property type="evidence" value="ECO:0007669"/>
    <property type="project" value="TreeGrafter"/>
</dbReference>
<keyword evidence="7" id="KW-1185">Reference proteome</keyword>
<dbReference type="GO" id="GO:0009437">
    <property type="term" value="P:carnitine metabolic process"/>
    <property type="evidence" value="ECO:0007669"/>
    <property type="project" value="TreeGrafter"/>
</dbReference>
<feature type="domain" description="Choline/carnitine acyltransferase" evidence="5">
    <location>
        <begin position="73"/>
        <end position="386"/>
    </location>
</feature>
<comment type="pathway">
    <text evidence="1">Lipid metabolism; fatty acid beta-oxidation.</text>
</comment>
<feature type="active site" description="Proton acceptor" evidence="4">
    <location>
        <position position="370"/>
    </location>
</feature>
<dbReference type="InterPro" id="IPR042572">
    <property type="entry name" value="Carn_acyl_trans_N"/>
</dbReference>
<comment type="catalytic activity">
    <reaction evidence="3">
        <text>4,8-dimethylnonanoyl-CoA + (R)-carnitine = O-4,8-dimethylnonanoyl-(R)-carnitine + CoA</text>
        <dbReference type="Rhea" id="RHEA:44860"/>
        <dbReference type="ChEBI" id="CHEBI:16347"/>
        <dbReference type="ChEBI" id="CHEBI:57287"/>
        <dbReference type="ChEBI" id="CHEBI:77061"/>
        <dbReference type="ChEBI" id="CHEBI:84654"/>
    </reaction>
</comment>
<dbReference type="OrthoDB" id="240216at2759"/>
<dbReference type="InterPro" id="IPR042231">
    <property type="entry name" value="Cho/carn_acyl_trans_2"/>
</dbReference>